<sequence>MLQALLSVCKIGQNIRKFYRLAQALFFTLIFTIASEQPMNLFEKLNEFVTPYVLAMTKDVAGDSQTKSNILSVFYPLFTAYLSQGDAAARVADVSDESADYGKAVLDAVMPSDVQQAMSAKLAQEFGVSSDAVSAISASASAHSFAKIEELAGSASIAQFAKSALTGFNGVLPAWASSLLPAGVLAGGATLANAVVNKQTAAAPVAAPVAEEKDGSVAPVAAAAVGATAATAAAATTATTATAATPKAAPAATHVDTSAPVASEEKKGGFLKSLLPIIGLLIFAGLAWLLLRSCQDTPAPVAAPVAKEATAGNAATAINPAVLGVTMDSTGEAIASCTAQAGSEGLVGNIRAAIAGVFTADKCELNTATDRADSMAAEPHLPALLGLIKGVPNATLGVADKAIRFGGADDATVAKLVEQAKGIVPADFDVQAGTIESLLNPQAADANANAAANADAAPATVNIAMDDTGNAVQSCRTQVGAEDVVTGIKSALSTAFGADACQADVAASHAATLPAAEQLPAILGVMKGVPNASVSIVDKTIRFNAADEATVAKLVEAAKAAVPADFTVEAEPKLDAAAATASGNEAAKKALEALTASSTAEDLVKALNLQIINFASGKSDIPADNKAILDLAVAKMAEIKDAGLQITGHTDSQGNAEMNKKLSESRANAVRDYLVSKGVDASRLATAGMGPDQPVASNATEQGRFQNRRIEFAVKGATAPTAQPESK</sequence>
<keyword evidence="3" id="KW-0998">Cell outer membrane</keyword>
<evidence type="ECO:0000256" key="1">
    <source>
        <dbReference type="ARBA" id="ARBA00004442"/>
    </source>
</evidence>
<dbReference type="InterPro" id="IPR036737">
    <property type="entry name" value="OmpA-like_sf"/>
</dbReference>
<dbReference type="Gene3D" id="3.30.1330.60">
    <property type="entry name" value="OmpA-like domain"/>
    <property type="match status" value="1"/>
</dbReference>
<evidence type="ECO:0000256" key="4">
    <source>
        <dbReference type="PROSITE-ProRule" id="PRU00473"/>
    </source>
</evidence>
<proteinExistence type="predicted"/>
<dbReference type="InterPro" id="IPR006664">
    <property type="entry name" value="OMP_bac"/>
</dbReference>
<dbReference type="GO" id="GO:0009279">
    <property type="term" value="C:cell outer membrane"/>
    <property type="evidence" value="ECO:0007669"/>
    <property type="project" value="UniProtKB-SubCell"/>
</dbReference>
<dbReference type="Pfam" id="PF00691">
    <property type="entry name" value="OmpA"/>
    <property type="match status" value="1"/>
</dbReference>
<evidence type="ECO:0000259" key="5">
    <source>
        <dbReference type="PROSITE" id="PS51123"/>
    </source>
</evidence>
<dbReference type="AlphaFoldDB" id="A0A1T0CTE0"/>
<dbReference type="CDD" id="cd07185">
    <property type="entry name" value="OmpA_C-like"/>
    <property type="match status" value="1"/>
</dbReference>
<keyword evidence="2 4" id="KW-0472">Membrane</keyword>
<dbReference type="PRINTS" id="PR01021">
    <property type="entry name" value="OMPADOMAIN"/>
</dbReference>
<keyword evidence="7" id="KW-1185">Reference proteome</keyword>
<feature type="domain" description="OmpA-like" evidence="5">
    <location>
        <begin position="601"/>
        <end position="718"/>
    </location>
</feature>
<accession>A0A1T0CTE0</accession>
<dbReference type="PROSITE" id="PS51123">
    <property type="entry name" value="OMPA_2"/>
    <property type="match status" value="1"/>
</dbReference>
<comment type="caution">
    <text evidence="6">The sequence shown here is derived from an EMBL/GenBank/DDBJ whole genome shotgun (WGS) entry which is preliminary data.</text>
</comment>
<dbReference type="PANTHER" id="PTHR30329">
    <property type="entry name" value="STATOR ELEMENT OF FLAGELLAR MOTOR COMPLEX"/>
    <property type="match status" value="1"/>
</dbReference>
<name>A0A1T0CTE0_9GAMM</name>
<evidence type="ECO:0000313" key="6">
    <source>
        <dbReference type="EMBL" id="OOS25597.1"/>
    </source>
</evidence>
<reference evidence="6 7" key="1">
    <citation type="submission" date="2017-02" db="EMBL/GenBank/DDBJ databases">
        <title>Draft genome sequence of Moraxella pluranimalium CCUG 54913T type strain.</title>
        <authorList>
            <person name="Salva-Serra F."/>
            <person name="Engstrom-Jakobsson H."/>
            <person name="Thorell K."/>
            <person name="Jaen-Luchoro D."/>
            <person name="Gonzales-Siles L."/>
            <person name="Karlsson R."/>
            <person name="Yazdan S."/>
            <person name="Boulund F."/>
            <person name="Johnning A."/>
            <person name="Engstrand L."/>
            <person name="Kristiansson E."/>
            <person name="Moore E."/>
        </authorList>
    </citation>
    <scope>NUCLEOTIDE SEQUENCE [LARGE SCALE GENOMIC DNA]</scope>
    <source>
        <strain evidence="6 7">CCUG 54913</strain>
    </source>
</reference>
<dbReference type="PANTHER" id="PTHR30329:SF21">
    <property type="entry name" value="LIPOPROTEIN YIAD-RELATED"/>
    <property type="match status" value="1"/>
</dbReference>
<evidence type="ECO:0000256" key="3">
    <source>
        <dbReference type="ARBA" id="ARBA00023237"/>
    </source>
</evidence>
<gene>
    <name evidence="6" type="ORF">B0680_01855</name>
</gene>
<evidence type="ECO:0000313" key="7">
    <source>
        <dbReference type="Proteomes" id="UP000189800"/>
    </source>
</evidence>
<comment type="subcellular location">
    <subcellularLocation>
        <location evidence="1">Cell outer membrane</location>
    </subcellularLocation>
</comment>
<evidence type="ECO:0000256" key="2">
    <source>
        <dbReference type="ARBA" id="ARBA00023136"/>
    </source>
</evidence>
<dbReference type="InterPro" id="IPR006665">
    <property type="entry name" value="OmpA-like"/>
</dbReference>
<dbReference type="InterPro" id="IPR050330">
    <property type="entry name" value="Bact_OuterMem_StrucFunc"/>
</dbReference>
<dbReference type="SUPFAM" id="SSF103088">
    <property type="entry name" value="OmpA-like"/>
    <property type="match status" value="1"/>
</dbReference>
<organism evidence="6 7">
    <name type="scientific">Moraxella pluranimalium</name>
    <dbReference type="NCBI Taxonomy" id="470453"/>
    <lineage>
        <taxon>Bacteria</taxon>
        <taxon>Pseudomonadati</taxon>
        <taxon>Pseudomonadota</taxon>
        <taxon>Gammaproteobacteria</taxon>
        <taxon>Moraxellales</taxon>
        <taxon>Moraxellaceae</taxon>
        <taxon>Moraxella</taxon>
    </lineage>
</organism>
<protein>
    <recommendedName>
        <fullName evidence="5">OmpA-like domain-containing protein</fullName>
    </recommendedName>
</protein>
<dbReference type="EMBL" id="MUYU01000006">
    <property type="protein sequence ID" value="OOS25597.1"/>
    <property type="molecule type" value="Genomic_DNA"/>
</dbReference>
<dbReference type="STRING" id="470453.B0680_01855"/>
<dbReference type="Proteomes" id="UP000189800">
    <property type="component" value="Unassembled WGS sequence"/>
</dbReference>